<dbReference type="PANTHER" id="PTHR21198:SF2">
    <property type="entry name" value="GLUTAMATE RACEMASE"/>
    <property type="match status" value="1"/>
</dbReference>
<evidence type="ECO:0000256" key="1">
    <source>
        <dbReference type="ARBA" id="ARBA00023235"/>
    </source>
</evidence>
<reference evidence="2 3" key="1">
    <citation type="journal article" date="2019" name="Microb. Cell Fact.">
        <title>Exploring novel herbicidin analogues by transcriptional regulator overexpression and MS/MS molecular networking.</title>
        <authorList>
            <person name="Shi Y."/>
            <person name="Gu R."/>
            <person name="Li Y."/>
            <person name="Wang X."/>
            <person name="Ren W."/>
            <person name="Li X."/>
            <person name="Wang L."/>
            <person name="Xie Y."/>
            <person name="Hong B."/>
        </authorList>
    </citation>
    <scope>NUCLEOTIDE SEQUENCE [LARGE SCALE GENOMIC DNA]</scope>
    <source>
        <strain evidence="2 3">US-43</strain>
    </source>
</reference>
<comment type="caution">
    <text evidence="2">The sequence shown here is derived from an EMBL/GenBank/DDBJ whole genome shotgun (WGS) entry which is preliminary data.</text>
</comment>
<dbReference type="Gene3D" id="3.40.50.1860">
    <property type="match status" value="2"/>
</dbReference>
<name>A0A5N5W445_STRMB</name>
<sequence>MKIALMDSGNGLLAAAAAVHRLRPDADLVLSSDPGSMPWGPRTPQDVTERALGCARAAAALRPDALIIACNTASVHALEAVRDELEPGLPVIGTVPAIKPAAAGGGPFAIWATPATTGSPYQRGLIRDFAAGVEVTEVACPGLADAIQWADDAAIDAAIASAAARTPRDVRAVVLGCTHYELVAERIRAAVQRPAGPPLVLHGSAGAVAAQALRRIGADPAPDAEPAGRLTVLLGGREGALDAASLSYPEARSLTTVGAGRP</sequence>
<dbReference type="EMBL" id="VOKX01000098">
    <property type="protein sequence ID" value="KAB7836930.1"/>
    <property type="molecule type" value="Genomic_DNA"/>
</dbReference>
<proteinExistence type="predicted"/>
<dbReference type="Pfam" id="PF01177">
    <property type="entry name" value="Asp_Glu_race"/>
    <property type="match status" value="1"/>
</dbReference>
<keyword evidence="1" id="KW-0413">Isomerase</keyword>
<dbReference type="PROSITE" id="PS00923">
    <property type="entry name" value="ASP_GLU_RACEMASE_1"/>
    <property type="match status" value="1"/>
</dbReference>
<dbReference type="InterPro" id="IPR015942">
    <property type="entry name" value="Asp/Glu/hydantoin_racemase"/>
</dbReference>
<dbReference type="InterPro" id="IPR001920">
    <property type="entry name" value="Asp/Glu_race"/>
</dbReference>
<dbReference type="OrthoDB" id="9801055at2"/>
<dbReference type="AlphaFoldDB" id="A0A5N5W445"/>
<dbReference type="PANTHER" id="PTHR21198">
    <property type="entry name" value="GLUTAMATE RACEMASE"/>
    <property type="match status" value="1"/>
</dbReference>
<gene>
    <name evidence="2" type="ORF">FRZ00_24475</name>
</gene>
<evidence type="ECO:0000313" key="2">
    <source>
        <dbReference type="EMBL" id="KAB7836930.1"/>
    </source>
</evidence>
<dbReference type="GO" id="GO:0008881">
    <property type="term" value="F:glutamate racemase activity"/>
    <property type="evidence" value="ECO:0007669"/>
    <property type="project" value="TreeGrafter"/>
</dbReference>
<dbReference type="Proteomes" id="UP000327000">
    <property type="component" value="Unassembled WGS sequence"/>
</dbReference>
<keyword evidence="3" id="KW-1185">Reference proteome</keyword>
<dbReference type="RefSeq" id="WP_152264958.1">
    <property type="nucleotide sequence ID" value="NZ_JBFADJ010000029.1"/>
</dbReference>
<dbReference type="GO" id="GO:0009252">
    <property type="term" value="P:peptidoglycan biosynthetic process"/>
    <property type="evidence" value="ECO:0007669"/>
    <property type="project" value="TreeGrafter"/>
</dbReference>
<accession>A0A5N5W445</accession>
<evidence type="ECO:0000313" key="3">
    <source>
        <dbReference type="Proteomes" id="UP000327000"/>
    </source>
</evidence>
<dbReference type="InterPro" id="IPR018187">
    <property type="entry name" value="Asp/Glu_racemase_AS_1"/>
</dbReference>
<protein>
    <submittedName>
        <fullName evidence="2">Glutamate racemase</fullName>
    </submittedName>
</protein>
<dbReference type="SUPFAM" id="SSF53681">
    <property type="entry name" value="Aspartate/glutamate racemase"/>
    <property type="match status" value="2"/>
</dbReference>
<organism evidence="2 3">
    <name type="scientific">Streptomyces mobaraensis</name>
    <name type="common">Streptoverticillium mobaraense</name>
    <dbReference type="NCBI Taxonomy" id="35621"/>
    <lineage>
        <taxon>Bacteria</taxon>
        <taxon>Bacillati</taxon>
        <taxon>Actinomycetota</taxon>
        <taxon>Actinomycetes</taxon>
        <taxon>Kitasatosporales</taxon>
        <taxon>Streptomycetaceae</taxon>
        <taxon>Streptomyces</taxon>
    </lineage>
</organism>